<dbReference type="PANTHER" id="PTHR12338">
    <property type="entry name" value="AUTOTRANSPORTER"/>
    <property type="match status" value="1"/>
</dbReference>
<dbReference type="Pfam" id="PF05860">
    <property type="entry name" value="TPS"/>
    <property type="match status" value="1"/>
</dbReference>
<dbReference type="InterPro" id="IPR012334">
    <property type="entry name" value="Pectin_lyas_fold"/>
</dbReference>
<evidence type="ECO:0000313" key="5">
    <source>
        <dbReference type="EMBL" id="MFJ3047929.1"/>
    </source>
</evidence>
<evidence type="ECO:0000256" key="1">
    <source>
        <dbReference type="ARBA" id="ARBA00004613"/>
    </source>
</evidence>
<evidence type="ECO:0000256" key="2">
    <source>
        <dbReference type="ARBA" id="ARBA00022525"/>
    </source>
</evidence>
<dbReference type="SMART" id="SM00912">
    <property type="entry name" value="Haemagg_act"/>
    <property type="match status" value="1"/>
</dbReference>
<proteinExistence type="predicted"/>
<accession>A0ABW8F3P4</accession>
<dbReference type="InterPro" id="IPR008638">
    <property type="entry name" value="FhaB/CdiA-like_TPS"/>
</dbReference>
<dbReference type="EMBL" id="JBIUZV010000013">
    <property type="protein sequence ID" value="MFJ3047929.1"/>
    <property type="molecule type" value="Genomic_DNA"/>
</dbReference>
<dbReference type="NCBIfam" id="TIGR01901">
    <property type="entry name" value="adhes_NPXG"/>
    <property type="match status" value="1"/>
</dbReference>
<evidence type="ECO:0000259" key="4">
    <source>
        <dbReference type="SMART" id="SM00912"/>
    </source>
</evidence>
<feature type="domain" description="Filamentous haemagglutinin FhaB/tRNA nuclease CdiA-like TPS" evidence="4">
    <location>
        <begin position="121"/>
        <end position="225"/>
    </location>
</feature>
<keyword evidence="3" id="KW-0732">Signal</keyword>
<dbReference type="Pfam" id="PF12545">
    <property type="entry name" value="DUF3739"/>
    <property type="match status" value="1"/>
</dbReference>
<name>A0ABW8F3P4_9BURK</name>
<sequence>MLAAGAAGGVAGAAHAQQAFSSAWFAAKGAAQSTAASTGYLPNGMPASSLTNPFAQQQQANQKLQTSLNNLSIVARAIAAQQSAQQAARLAAMNGAGVPDGLADGGLKIDTDSLTKGWLKANAPTQTTVDGKTTVVIQQTADKAILNWETFNVGKNTLLRFYQDANWAVLNRVNDPLARPSQIQGQIQADGTVMIVNRNGVIFSGSSQINTRNLVAAAANISDTQFQANGLYGANAATPSFTDANGKLIVDAGARINTAQPASVTQGGGYVLLLGSEVSNAGTISTLKGQVELAAGDSFIIRKGYGTEVNAMSTTRGNEVAPQMNAGSTAGKVVNTGLLTAPEGDVTLAGREVRQNGVVLATTTANTRGTIHLLNSASDTQGSVTLGKDSYTAVLISDDGQTSSLNSQRDALIADSAAQDAVRPAASSGRFDNLSKLADRRDQSRVEIVSGGNINFEDGSLTLATGGQIGATAGARSFVAQGSILDVSGAVGVSLPMSSNGLLVNIQGNELRDAAIARDSGLLASSNVWIDTRQLIYVPAGTGGYTSDRWYTAGGLLEVGGYLANQGHRIGEWAAQGGTVALGGREVVTQTGSSINLSGGSLNVQTGYLNQNWLKGIDGQLYRVDRAPADMGFSGVYKGFEVAHARWGKNATEYYSNPLIAPQRILQNGYTVGRDAGRLLINAPTAVLEGGITATAYNGPMQMNARPAGLADSYKLAQNTAAQNGSLALGEYSSLGRSGVYNTDVRIADIAQISAGATAAGALPSGRANTLWLDAGWLNAQQLGGLDLASGGNIAVDRAIRLADDGVLKLTGANIDIRADIVTRSGSVTASNIFVADGLSNGVALLKNGASVVTLHDGATIDVRGGWFNGLLAPDSVQQRAFLDGGRVTLSSSRDVTLEAGSVIDVSSGGSILQNGSSKGGRGGDISLQADRTVSGNNANGSLILNGSLRAYGMNGGGTLAIDSGSGIVISDRTTDGGGSLRLGTALFQSGFSNYRISGHKGLSVADGTILDVSAPVYRLTAGANESMDVASALERWVSPLHIEHPGSGVLSQRSGASLSLSAGLETASAAEMTSTKLNIGKGAVINVDPGQQIGIAGIGQITVDGTLKAWGGKIQIGEITVGAIAEQMRSLGHDRSIWIGENAVLDVAGRAFTALDSRLQRYGKVLAGGSIVIGADLDLAAAQATAPDLFVVVRDGAVLNASGASATIDTQSGPRQVSSNGGSIALASNNGLYLDGALIARAGGQGAAGGTLSIALETPLYASAAAARVMQSRDLVVTQATAPQLLAPGASPLSAAGQLTYGHGAIGVAQIQDGGFSNLNLLSHGIIAFDGDVALSMSKNLQLFSTSLALTDSARSDSRIALSAPYVRLSGIGERTVDGPRVFPAIYTDGASARTSAAQFTATADLLDIQRAVRFGIAGTRGMFSVDRRGFADVEMSSSGDLRFLPGESSARTLLQTGGDLVLAARQLYPTTAAFATVRAGWNNNSAQQNFDPASVLSIRSTGAAPDAQPYSVFGTLKMEAMTIRQGGTIRAPLGSITLGNSYSTHDVTLLPGSITSTSSAGLMMPYGGTVDGIDWFYGGQKIALQGIASTAGVALTATSVDVQRGATIDLGGGGELAGAGFVSGRGGSIDVLRYPLVASNPSIKASDSSNTVYAIVPGYSGKYAPVTQGSDSKPAIGQQITLDGSIPGLPAGTYTLMPASYALLPGAFRVEVAAAADARGATGNGMLSNGSYLAGARLGFADSQVQDSLSRQVILTPADAVRRFSQFNEMSYTQFALADAARLGVSRPMLPADAKSLSLTLRSGGGADSFRFDGSINFNSAQGGIGGSASVQGTTGSELEILPAGAAPTTGFTGVSLHADSLNALGAKRLSIGAMPVIKYGQQGNFFSFGNLTDTLSITLREGAILRAAEVMLVAGRDASGAITIEAGAGINTLGMGAAPFDSRGGLIYNPQDGINRGASMLAVSNGWLDVLPASSAVTTQAAILLGACGASGHCDAPTTLYSEGTIAFATNNRFELGDNVRYGTRNLSFGVGAVNIGTNAALAAAGAAGVLPSGLLLNQEVLDRLLRGDTSTGAPALESLILKAREAVNIFGTVALDTFDANGQSKIANLILGTPAIYGMGTATDSAVIRTKNFVWSASTDTPGSLIAGGAGSGSGSLLISAERITLGDGPNVQVTGIENPARLALGFANVTLAASDRISANHKGSLAVYQSQGAYTPATGYSYTGGNLVLSTPLLTGAAGSNNSIKAGGAISAVAPSGSAPDQLVGGEGLGAELSLQAQSISLATTVALPSGRFTASAEGDVVLTDAAQLDLAGRTIGIHDAVKYSWGGDVILESRTGDIRQAAGSIIDLSARYNKAGQLSAAALGAAAGTVDLQGAILGTASGEYDAGGSYVPYRSGSIDVRAQHLGGAGSLSDQFAALNARLNAGAVSGGRSFQLKQGDLTIGDGLRAGEVVVSLDGGQLTVTGAIDASGAKVGSIRLAARQGLTIAGSALLDAHGSRLRVDSYGKIIDSPNRAMVELNSGDGQLTLASGARIDLRHGTNVAVGTAPGQNDGAARGTLELNAPRLGGATGGDIAIDASGSIAISGARSISVNAVQRYSDATYGSDPAASGRPYQIIDQNYLDQKHADSTGFITAALGNATLMNGKLAGLNNATYANAFHLRPGVEIVSATPNGDLVVQGDLDLSAHRYVGVNPNFAKTGIYGSGEVGSLVIRAGGNLDIYGSINDGFAPPPATPDDDGWMLRPGVLSYGGDVIVPRGNVTLADGTIYPGGRPVNYDLPVKALTVPTGTQLPVESVLNAAVTLAANTILAGDIRAADGSLLYASGTRLGAAVTLPVNTRLGAGFIATTNLSLQALVWPKGVALPASITINGDVTLPMGGLIPALAELKLPAGAISVPLRAADSNGYQGANWAVASMLPAGSQSWSMRLVAGADTAAADTRTLRTRDANGNLTLADTHFSVYDKHAITIIPGTPAQQAGGWFWSEQGALDFEQQAGAPIGADWGPADLCADTPSWCVHAKYVWNNDGPGIDPKYIPGTPVLAADESWCPDLCTPIGQNIPGTPDQTIIGALIDRNPASPIFSVVRTGTGDLDLVAGRNIAMRSPYGVYTAGTQSPALSPAFNLDRIASGATVLGTGVAGYETLVRGSGSTYQAWYPTSGGNVLLRAGGSVTGDAWTKSNTYRADGNRADQKSSADPANWLWRQGDVSSSQKGAAWWINFGTYVASNNPDTANSIDAMPYLVGFTGYGTLGGGDLRLEAGGHAGTIDVLSATRPGSGLFPRSQALTLAVASTGRVNPDGSLSLTGGGDMDVRIGGALNGNASAYMIGNADVQYQNIGLNGLAANLRGHVDIAAANQGTIQLGYGANAALQDGKEVRAYDAFRSTWALAGGGLMLMPGDATFNLTSRDDLVLAGVRDAGRTASIDPNTGRTLPWFTLWSNRTAIDLFAAGGNLTPSTQLGQGSGSQVSFTPDADTGATAGRFYYPSILRAAAPSGSIYMGASAVKKDELALGYSLVLAPSPNGELELLAGQSIYAGGYAISRSSADMAALPTPLHPATSSTVDALAFPVENNLFAFGPNTASGLYDLAPARFYAGSGDIVGLRTGEILSNFDWTSRLTGRTLYEGGGAVWIKAGRDIVNSGTNLSQFTYFPMVGGGQSTGNFIAHHAPTDVSIVAAGRDIVYSSFSIAGPGALELTAGRNIRMDERAGITSLGAIVSGDNRPGASVYLQAGVGAGGPDYNAFMHRYLDPANLAVSGIALAQQPGKAVKIYDQELAAWLLKRYGFSGTAAEALAYFSGLAPAHQSIFLQQVYFAELREGGREYNDPNGVRYQSYLRGREAIATLFPQQDGQGNAIVREGDITMFGGAGVRTNFGGDIQLLAPAGRVVIGVEGTAPPASAGLITQGAGDIGIYSKGSLLLGLSRIMTTFGGGILAWSAEGDINAGRGAKTTVLYTPPKRVYDNVGDVTLSPQVPSNGAGIATLAPIPEVPAGDVDLIAPLGTIDAGEAGIRVSGNVNLAALQVVNAANIQVKGEATGIPMVAAVNVGALTNASAAASSAATAAQDSVQRARNEARQALPSIFTVRVLGFGNEASGSENRPAPAGAGYDKGSAFQVLGQGDLTPAQRARLTETERRNLMQ</sequence>
<gene>
    <name evidence="5" type="ORF">ACIPEN_19035</name>
</gene>
<keyword evidence="2" id="KW-0964">Secreted</keyword>
<comment type="caution">
    <text evidence="5">The sequence shown here is derived from an EMBL/GenBank/DDBJ whole genome shotgun (WGS) entry which is preliminary data.</text>
</comment>
<dbReference type="Proteomes" id="UP001617427">
    <property type="component" value="Unassembled WGS sequence"/>
</dbReference>
<protein>
    <submittedName>
        <fullName evidence="5">Filamentous hemagglutinin family protein</fullName>
    </submittedName>
</protein>
<dbReference type="PANTHER" id="PTHR12338:SF8">
    <property type="entry name" value="HEME_HEMOPEXIN-BINDING PROTEIN"/>
    <property type="match status" value="1"/>
</dbReference>
<comment type="subcellular location">
    <subcellularLocation>
        <location evidence="1">Secreted</location>
    </subcellularLocation>
</comment>
<dbReference type="RefSeq" id="WP_402702704.1">
    <property type="nucleotide sequence ID" value="NZ_JBIUZV010000013.1"/>
</dbReference>
<dbReference type="InterPro" id="IPR011050">
    <property type="entry name" value="Pectin_lyase_fold/virulence"/>
</dbReference>
<dbReference type="InterPro" id="IPR021026">
    <property type="entry name" value="Filamn_hemagglutn_DUF3739"/>
</dbReference>
<dbReference type="SUPFAM" id="SSF51126">
    <property type="entry name" value="Pectin lyase-like"/>
    <property type="match status" value="1"/>
</dbReference>
<reference evidence="5 6" key="1">
    <citation type="submission" date="2024-10" db="EMBL/GenBank/DDBJ databases">
        <title>The Natural Products Discovery Center: Release of the First 8490 Sequenced Strains for Exploring Actinobacteria Biosynthetic Diversity.</title>
        <authorList>
            <person name="Kalkreuter E."/>
            <person name="Kautsar S.A."/>
            <person name="Yang D."/>
            <person name="Bader C.D."/>
            <person name="Teijaro C.N."/>
            <person name="Fluegel L."/>
            <person name="Davis C.M."/>
            <person name="Simpson J.R."/>
            <person name="Lauterbach L."/>
            <person name="Steele A.D."/>
            <person name="Gui C."/>
            <person name="Meng S."/>
            <person name="Li G."/>
            <person name="Viehrig K."/>
            <person name="Ye F."/>
            <person name="Su P."/>
            <person name="Kiefer A.F."/>
            <person name="Nichols A."/>
            <person name="Cepeda A.J."/>
            <person name="Yan W."/>
            <person name="Fan B."/>
            <person name="Jiang Y."/>
            <person name="Adhikari A."/>
            <person name="Zheng C.-J."/>
            <person name="Schuster L."/>
            <person name="Cowan T.M."/>
            <person name="Smanski M.J."/>
            <person name="Chevrette M.G."/>
            <person name="De Carvalho L.P.S."/>
            <person name="Shen B."/>
        </authorList>
    </citation>
    <scope>NUCLEOTIDE SEQUENCE [LARGE SCALE GENOMIC DNA]</scope>
    <source>
        <strain evidence="5 6">NPDC087045</strain>
    </source>
</reference>
<evidence type="ECO:0000313" key="6">
    <source>
        <dbReference type="Proteomes" id="UP001617427"/>
    </source>
</evidence>
<organism evidence="5 6">
    <name type="scientific">Herbaspirillum chlorophenolicum</name>
    <dbReference type="NCBI Taxonomy" id="211589"/>
    <lineage>
        <taxon>Bacteria</taxon>
        <taxon>Pseudomonadati</taxon>
        <taxon>Pseudomonadota</taxon>
        <taxon>Betaproteobacteria</taxon>
        <taxon>Burkholderiales</taxon>
        <taxon>Oxalobacteraceae</taxon>
        <taxon>Herbaspirillum</taxon>
    </lineage>
</organism>
<dbReference type="Gene3D" id="2.160.20.10">
    <property type="entry name" value="Single-stranded right-handed beta-helix, Pectin lyase-like"/>
    <property type="match status" value="1"/>
</dbReference>
<keyword evidence="6" id="KW-1185">Reference proteome</keyword>
<dbReference type="InterPro" id="IPR050909">
    <property type="entry name" value="Bact_Autotransporter_VF"/>
</dbReference>
<evidence type="ECO:0000256" key="3">
    <source>
        <dbReference type="ARBA" id="ARBA00022729"/>
    </source>
</evidence>